<comment type="cofactor">
    <cofactor evidence="1">
        <name>Mg(2+)</name>
        <dbReference type="ChEBI" id="CHEBI:18420"/>
    </cofactor>
    <text evidence="1">Binds 2 magnesium ions per subunit.</text>
</comment>
<dbReference type="Pfam" id="PF03747">
    <property type="entry name" value="ADP_ribosyl_GH"/>
    <property type="match status" value="1"/>
</dbReference>
<feature type="binding site" evidence="1">
    <location>
        <position position="55"/>
    </location>
    <ligand>
        <name>Mg(2+)</name>
        <dbReference type="ChEBI" id="CHEBI:18420"/>
        <label>1</label>
    </ligand>
</feature>
<dbReference type="InterPro" id="IPR005502">
    <property type="entry name" value="Ribosyl_crysJ1"/>
</dbReference>
<comment type="caution">
    <text evidence="2">The sequence shown here is derived from an EMBL/GenBank/DDBJ whole genome shotgun (WGS) entry which is preliminary data.</text>
</comment>
<name>A0A1D2YTY8_9BACI</name>
<keyword evidence="1" id="KW-0479">Metal-binding</keyword>
<dbReference type="SUPFAM" id="SSF101478">
    <property type="entry name" value="ADP-ribosylglycohydrolase"/>
    <property type="match status" value="1"/>
</dbReference>
<evidence type="ECO:0000313" key="2">
    <source>
        <dbReference type="EMBL" id="OEF99111.1"/>
    </source>
</evidence>
<accession>A0A1D2YTY8</accession>
<feature type="binding site" evidence="1">
    <location>
        <position position="260"/>
    </location>
    <ligand>
        <name>Mg(2+)</name>
        <dbReference type="ChEBI" id="CHEBI:18420"/>
        <label>1</label>
    </ligand>
</feature>
<feature type="binding site" evidence="1">
    <location>
        <position position="57"/>
    </location>
    <ligand>
        <name>Mg(2+)</name>
        <dbReference type="ChEBI" id="CHEBI:18420"/>
        <label>1</label>
    </ligand>
</feature>
<evidence type="ECO:0008006" key="4">
    <source>
        <dbReference type="Google" id="ProtNLM"/>
    </source>
</evidence>
<evidence type="ECO:0000313" key="3">
    <source>
        <dbReference type="Proteomes" id="UP000243739"/>
    </source>
</evidence>
<dbReference type="GO" id="GO:0046872">
    <property type="term" value="F:metal ion binding"/>
    <property type="evidence" value="ECO:0007669"/>
    <property type="project" value="UniProtKB-KW"/>
</dbReference>
<dbReference type="InterPro" id="IPR036705">
    <property type="entry name" value="Ribosyl_crysJ1_sf"/>
</dbReference>
<keyword evidence="1" id="KW-0460">Magnesium</keyword>
<evidence type="ECO:0000256" key="1">
    <source>
        <dbReference type="PIRSR" id="PIRSR605502-1"/>
    </source>
</evidence>
<reference evidence="2 3" key="1">
    <citation type="submission" date="2016-09" db="EMBL/GenBank/DDBJ databases">
        <title>Draft genome sequence for the type strain of Vulcanibacillus modesticaldus BR, a strictly anaerobic, moderately thermophilic, and nitrate-reducing bacterium from deep sea-hydrothermal vents of the Mid-Atlantic Ridge.</title>
        <authorList>
            <person name="Abin C.A."/>
            <person name="Hollibaugh J.T."/>
        </authorList>
    </citation>
    <scope>NUCLEOTIDE SEQUENCE [LARGE SCALE GENOMIC DNA]</scope>
    <source>
        <strain evidence="2 3">BR</strain>
    </source>
</reference>
<dbReference type="Proteomes" id="UP000243739">
    <property type="component" value="Unassembled WGS sequence"/>
</dbReference>
<sequence length="307" mass="33906">MVEDKIRGGIFGVAVGDALGATVEFMKKEEIKDKYGRHSEIIGGGWLSLNVGETTDDTAMTIAVAEGIIANPTNPIHEIGLKFVEWFRSEPKSIGNTIKLTISNYLKYNNWEKAAMKTREELNGRTAGNGSLMRTLPISFVYSNDLKKMSTISGQVSMMTHYDIKAELSCIFYNRYASYLINAKDKKESFVKALQNSEQLFSGNEGEKLYSLLNSALEMSLSQVKPTGYVVDSLIAAIVAFLSYDNFEEILIEIVNIGGDADTTGAIAGGLAGTFYGYQSIPKRWLKKLSDKNKLEKVVSQLLQICN</sequence>
<dbReference type="AlphaFoldDB" id="A0A1D2YTY8"/>
<dbReference type="EMBL" id="MIJF01000035">
    <property type="protein sequence ID" value="OEF99111.1"/>
    <property type="molecule type" value="Genomic_DNA"/>
</dbReference>
<organism evidence="2 3">
    <name type="scientific">Vulcanibacillus modesticaldus</name>
    <dbReference type="NCBI Taxonomy" id="337097"/>
    <lineage>
        <taxon>Bacteria</taxon>
        <taxon>Bacillati</taxon>
        <taxon>Bacillota</taxon>
        <taxon>Bacilli</taxon>
        <taxon>Bacillales</taxon>
        <taxon>Bacillaceae</taxon>
        <taxon>Vulcanibacillus</taxon>
    </lineage>
</organism>
<proteinExistence type="predicted"/>
<dbReference type="Gene3D" id="1.10.4080.10">
    <property type="entry name" value="ADP-ribosylation/Crystallin J1"/>
    <property type="match status" value="1"/>
</dbReference>
<dbReference type="PANTHER" id="PTHR16222">
    <property type="entry name" value="ADP-RIBOSYLGLYCOHYDROLASE"/>
    <property type="match status" value="1"/>
</dbReference>
<feature type="binding site" evidence="1">
    <location>
        <position position="56"/>
    </location>
    <ligand>
        <name>Mg(2+)</name>
        <dbReference type="ChEBI" id="CHEBI:18420"/>
        <label>1</label>
    </ligand>
</feature>
<dbReference type="STRING" id="337097.BHF71_02265"/>
<protein>
    <recommendedName>
        <fullName evidence="4">ADP-ribosyl-[dinitrogen reductase] hydrolase</fullName>
    </recommendedName>
</protein>
<keyword evidence="3" id="KW-1185">Reference proteome</keyword>
<gene>
    <name evidence="2" type="ORF">BHF71_02265</name>
</gene>
<feature type="binding site" evidence="1">
    <location>
        <position position="262"/>
    </location>
    <ligand>
        <name>Mg(2+)</name>
        <dbReference type="ChEBI" id="CHEBI:18420"/>
        <label>1</label>
    </ligand>
</feature>
<dbReference type="PANTHER" id="PTHR16222:SF12">
    <property type="entry name" value="ADP-RIBOSYLGLYCOHYDROLASE-RELATED"/>
    <property type="match status" value="1"/>
</dbReference>
<dbReference type="InterPro" id="IPR050792">
    <property type="entry name" value="ADP-ribosylglycohydrolase"/>
</dbReference>
<feature type="binding site" evidence="1">
    <location>
        <position position="263"/>
    </location>
    <ligand>
        <name>Mg(2+)</name>
        <dbReference type="ChEBI" id="CHEBI:18420"/>
        <label>1</label>
    </ligand>
</feature>